<dbReference type="SUPFAM" id="SSF103473">
    <property type="entry name" value="MFS general substrate transporter"/>
    <property type="match status" value="1"/>
</dbReference>
<dbReference type="Proteomes" id="UP000676246">
    <property type="component" value="Unassembled WGS sequence"/>
</dbReference>
<keyword evidence="3 4" id="KW-0472">Membrane</keyword>
<reference evidence="5 6" key="1">
    <citation type="submission" date="2021-04" db="EMBL/GenBank/DDBJ databases">
        <title>The genome sequence of Ideonella sp. 3Y2.</title>
        <authorList>
            <person name="Liu Y."/>
        </authorList>
    </citation>
    <scope>NUCLEOTIDE SEQUENCE [LARGE SCALE GENOMIC DNA]</scope>
    <source>
        <strain evidence="5 6">3Y2</strain>
    </source>
</reference>
<dbReference type="AlphaFoldDB" id="A0A940Y8T1"/>
<evidence type="ECO:0000256" key="3">
    <source>
        <dbReference type="ARBA" id="ARBA00023136"/>
    </source>
</evidence>
<organism evidence="5 6">
    <name type="scientific">Ideonella alba</name>
    <dbReference type="NCBI Taxonomy" id="2824118"/>
    <lineage>
        <taxon>Bacteria</taxon>
        <taxon>Pseudomonadati</taxon>
        <taxon>Pseudomonadota</taxon>
        <taxon>Betaproteobacteria</taxon>
        <taxon>Burkholderiales</taxon>
        <taxon>Sphaerotilaceae</taxon>
        <taxon>Ideonella</taxon>
    </lineage>
</organism>
<feature type="transmembrane region" description="Helical" evidence="4">
    <location>
        <begin position="357"/>
        <end position="377"/>
    </location>
</feature>
<proteinExistence type="predicted"/>
<dbReference type="InterPro" id="IPR036259">
    <property type="entry name" value="MFS_trans_sf"/>
</dbReference>
<evidence type="ECO:0000313" key="6">
    <source>
        <dbReference type="Proteomes" id="UP000676246"/>
    </source>
</evidence>
<evidence type="ECO:0000256" key="1">
    <source>
        <dbReference type="ARBA" id="ARBA00022692"/>
    </source>
</evidence>
<name>A0A940Y8T1_9BURK</name>
<dbReference type="Pfam" id="PF07690">
    <property type="entry name" value="MFS_1"/>
    <property type="match status" value="1"/>
</dbReference>
<keyword evidence="2 4" id="KW-1133">Transmembrane helix</keyword>
<feature type="transmembrane region" description="Helical" evidence="4">
    <location>
        <begin position="100"/>
        <end position="123"/>
    </location>
</feature>
<feature type="transmembrane region" description="Helical" evidence="4">
    <location>
        <begin position="135"/>
        <end position="154"/>
    </location>
</feature>
<evidence type="ECO:0000256" key="2">
    <source>
        <dbReference type="ARBA" id="ARBA00022989"/>
    </source>
</evidence>
<dbReference type="RefSeq" id="WP_210852032.1">
    <property type="nucleotide sequence ID" value="NZ_JAGQDD010000002.1"/>
</dbReference>
<dbReference type="EMBL" id="JAGQDD010000002">
    <property type="protein sequence ID" value="MBQ0929783.1"/>
    <property type="molecule type" value="Genomic_DNA"/>
</dbReference>
<evidence type="ECO:0000256" key="4">
    <source>
        <dbReference type="SAM" id="Phobius"/>
    </source>
</evidence>
<dbReference type="GO" id="GO:0022857">
    <property type="term" value="F:transmembrane transporter activity"/>
    <property type="evidence" value="ECO:0007669"/>
    <property type="project" value="InterPro"/>
</dbReference>
<dbReference type="Gene3D" id="1.20.1250.20">
    <property type="entry name" value="MFS general substrate transporter like domains"/>
    <property type="match status" value="1"/>
</dbReference>
<comment type="caution">
    <text evidence="5">The sequence shown here is derived from an EMBL/GenBank/DDBJ whole genome shotgun (WGS) entry which is preliminary data.</text>
</comment>
<accession>A0A940Y8T1</accession>
<feature type="transmembrane region" description="Helical" evidence="4">
    <location>
        <begin position="204"/>
        <end position="222"/>
    </location>
</feature>
<gene>
    <name evidence="5" type="ORF">KAK03_04725</name>
</gene>
<feature type="transmembrane region" description="Helical" evidence="4">
    <location>
        <begin position="294"/>
        <end position="317"/>
    </location>
</feature>
<keyword evidence="6" id="KW-1185">Reference proteome</keyword>
<feature type="transmembrane region" description="Helical" evidence="4">
    <location>
        <begin position="41"/>
        <end position="61"/>
    </location>
</feature>
<feature type="transmembrane region" description="Helical" evidence="4">
    <location>
        <begin position="73"/>
        <end position="94"/>
    </location>
</feature>
<feature type="transmembrane region" description="Helical" evidence="4">
    <location>
        <begin position="234"/>
        <end position="256"/>
    </location>
</feature>
<evidence type="ECO:0000313" key="5">
    <source>
        <dbReference type="EMBL" id="MBQ0929783.1"/>
    </source>
</evidence>
<feature type="transmembrane region" description="Helical" evidence="4">
    <location>
        <begin position="268"/>
        <end position="288"/>
    </location>
</feature>
<dbReference type="InterPro" id="IPR011701">
    <property type="entry name" value="MFS"/>
</dbReference>
<protein>
    <submittedName>
        <fullName evidence="5">MFS transporter</fullName>
    </submittedName>
</protein>
<feature type="transmembrane region" description="Helical" evidence="4">
    <location>
        <begin position="329"/>
        <end position="351"/>
    </location>
</feature>
<keyword evidence="1 4" id="KW-0812">Transmembrane</keyword>
<sequence length="387" mass="39674">MSTGLTLAALQFSLALSWTVYVVFLPALLTQAGLAPSWLPWLLMADQAVFVLADLAAGVAADRSAAALRRLGPALLAATAVSTVAFLALPVLAGAGAAPWMLAATVVWAISSAALRAPVAALLGRRAARPTLPRWVAWWTLGLALAGALGPWLTVQLRGSDARLPFVLASLALLAATAALLRVERQWPPPVPTYPAEAARWSRPLAWFLLAAVALGLGFQGHAQLNAAPQYLRFAAAAELPAWLSLFWVAVGLALWPAGEATRRVGAVPVLAAGAALAALGSALAALATGLPLLAIGQALSGAAWGAVLVSAWTAAVQVGRSGREGLSSAALSALLALAALLRIAAVAAQWPQQPTVQAWLPWLPAGLWALAALLIARTHPGRGVSP</sequence>
<feature type="transmembrane region" description="Helical" evidence="4">
    <location>
        <begin position="166"/>
        <end position="183"/>
    </location>
</feature>